<comment type="caution">
    <text evidence="2">The sequence shown here is derived from an EMBL/GenBank/DDBJ whole genome shotgun (WGS) entry which is preliminary data.</text>
</comment>
<protein>
    <submittedName>
        <fullName evidence="2">Uncharacterized protein</fullName>
    </submittedName>
</protein>
<dbReference type="AlphaFoldDB" id="A0A427B744"/>
<feature type="compositionally biased region" description="Basic and acidic residues" evidence="1">
    <location>
        <begin position="27"/>
        <end position="45"/>
    </location>
</feature>
<dbReference type="Proteomes" id="UP000287651">
    <property type="component" value="Unassembled WGS sequence"/>
</dbReference>
<evidence type="ECO:0000256" key="1">
    <source>
        <dbReference type="SAM" id="MobiDB-lite"/>
    </source>
</evidence>
<accession>A0A427B744</accession>
<dbReference type="EMBL" id="AMZH03000329">
    <property type="protein sequence ID" value="RRT84302.1"/>
    <property type="molecule type" value="Genomic_DNA"/>
</dbReference>
<evidence type="ECO:0000313" key="3">
    <source>
        <dbReference type="Proteomes" id="UP000287651"/>
    </source>
</evidence>
<sequence>MSTAANYKKIPKKKAKGNTDEGEENKEEINRKTGGRRDEEVGDGRDGDDDGGDGRRQRQLDGDDGIDFPDERPPELGTLQHHRVERLRAGLQVPGFLVPPALPHPIRIPLARGISESSDRPVSVSARVVVSPESEPNKACGVRLLRYASSFTAKLLHLGS</sequence>
<feature type="compositionally biased region" description="Basic and acidic residues" evidence="1">
    <location>
        <begin position="52"/>
        <end position="61"/>
    </location>
</feature>
<evidence type="ECO:0000313" key="2">
    <source>
        <dbReference type="EMBL" id="RRT84302.1"/>
    </source>
</evidence>
<name>A0A427B744_ENSVE</name>
<gene>
    <name evidence="2" type="ORF">B296_00002279</name>
</gene>
<organism evidence="2 3">
    <name type="scientific">Ensete ventricosum</name>
    <name type="common">Abyssinian banana</name>
    <name type="synonym">Musa ensete</name>
    <dbReference type="NCBI Taxonomy" id="4639"/>
    <lineage>
        <taxon>Eukaryota</taxon>
        <taxon>Viridiplantae</taxon>
        <taxon>Streptophyta</taxon>
        <taxon>Embryophyta</taxon>
        <taxon>Tracheophyta</taxon>
        <taxon>Spermatophyta</taxon>
        <taxon>Magnoliopsida</taxon>
        <taxon>Liliopsida</taxon>
        <taxon>Zingiberales</taxon>
        <taxon>Musaceae</taxon>
        <taxon>Ensete</taxon>
    </lineage>
</organism>
<proteinExistence type="predicted"/>
<reference evidence="2 3" key="1">
    <citation type="journal article" date="2014" name="Agronomy (Basel)">
        <title>A Draft Genome Sequence for Ensete ventricosum, the Drought-Tolerant Tree Against Hunger.</title>
        <authorList>
            <person name="Harrison J."/>
            <person name="Moore K.A."/>
            <person name="Paszkiewicz K."/>
            <person name="Jones T."/>
            <person name="Grant M."/>
            <person name="Ambacheew D."/>
            <person name="Muzemil S."/>
            <person name="Studholme D.J."/>
        </authorList>
    </citation>
    <scope>NUCLEOTIDE SEQUENCE [LARGE SCALE GENOMIC DNA]</scope>
</reference>
<feature type="region of interest" description="Disordered" evidence="1">
    <location>
        <begin position="1"/>
        <end position="80"/>
    </location>
</feature>